<dbReference type="GO" id="GO:0008893">
    <property type="term" value="F:guanosine-3',5'-bis(diphosphate) 3'-diphosphatase activity"/>
    <property type="evidence" value="ECO:0007669"/>
    <property type="project" value="TreeGrafter"/>
</dbReference>
<proteinExistence type="predicted"/>
<dbReference type="EMBL" id="JAGYPN010000003">
    <property type="protein sequence ID" value="MBS4224201.1"/>
    <property type="molecule type" value="Genomic_DNA"/>
</dbReference>
<feature type="domain" description="HD/PDEase" evidence="1">
    <location>
        <begin position="23"/>
        <end position="130"/>
    </location>
</feature>
<protein>
    <submittedName>
        <fullName evidence="2">HD domain-containing protein</fullName>
    </submittedName>
</protein>
<reference evidence="2 3" key="1">
    <citation type="submission" date="2021-05" db="EMBL/GenBank/DDBJ databases">
        <title>Novel Bacillus species.</title>
        <authorList>
            <person name="Liu G."/>
        </authorList>
    </citation>
    <scope>NUCLEOTIDE SEQUENCE [LARGE SCALE GENOMIC DNA]</scope>
    <source>
        <strain evidence="2 3">FJAT-49682</strain>
    </source>
</reference>
<dbReference type="InterPro" id="IPR052194">
    <property type="entry name" value="MESH1"/>
</dbReference>
<dbReference type="AlphaFoldDB" id="A0A942USD4"/>
<accession>A0A942USD4</accession>
<sequence>MNMIDKAIQFAAIKHEGQYRKRTDIPYITHPFVVGMILQQAGYKEEIIAAGILHDALEDTDTTEEELLSEFGQSVVDLVKAASEEDKSLSWEERKQRSIDALALKSPDQIAVIVADKLHNIRSIQSDIDSIGGSVWTRFNRGKREQSCYYMSIINAVTPFKKEVPLIRKLATEVNQLFIGIDKLPLNKIDAMFDAAYGFYGETVSKLDDLGLLNFIRELRVDADELTKNRIID</sequence>
<name>A0A942USD4_9BACI</name>
<dbReference type="SMART" id="SM00471">
    <property type="entry name" value="HDc"/>
    <property type="match status" value="1"/>
</dbReference>
<evidence type="ECO:0000313" key="2">
    <source>
        <dbReference type="EMBL" id="MBS4224201.1"/>
    </source>
</evidence>
<dbReference type="PANTHER" id="PTHR46246">
    <property type="entry name" value="GUANOSINE-3',5'-BIS(DIPHOSPHATE) 3'-PYROPHOSPHOHYDROLASE MESH1"/>
    <property type="match status" value="1"/>
</dbReference>
<dbReference type="Pfam" id="PF13328">
    <property type="entry name" value="HD_4"/>
    <property type="match status" value="1"/>
</dbReference>
<evidence type="ECO:0000259" key="1">
    <source>
        <dbReference type="SMART" id="SM00471"/>
    </source>
</evidence>
<dbReference type="SUPFAM" id="SSF109604">
    <property type="entry name" value="HD-domain/PDEase-like"/>
    <property type="match status" value="1"/>
</dbReference>
<dbReference type="RefSeq" id="WP_213099234.1">
    <property type="nucleotide sequence ID" value="NZ_JAGYPN010000003.1"/>
</dbReference>
<keyword evidence="3" id="KW-1185">Reference proteome</keyword>
<dbReference type="Proteomes" id="UP000676456">
    <property type="component" value="Unassembled WGS sequence"/>
</dbReference>
<dbReference type="PANTHER" id="PTHR46246:SF1">
    <property type="entry name" value="GUANOSINE-3',5'-BIS(DIPHOSPHATE) 3'-PYROPHOSPHOHYDROLASE MESH1"/>
    <property type="match status" value="1"/>
</dbReference>
<organism evidence="2 3">
    <name type="scientific">Lederbergia citrea</name>
    <dbReference type="NCBI Taxonomy" id="2833581"/>
    <lineage>
        <taxon>Bacteria</taxon>
        <taxon>Bacillati</taxon>
        <taxon>Bacillota</taxon>
        <taxon>Bacilli</taxon>
        <taxon>Bacillales</taxon>
        <taxon>Bacillaceae</taxon>
        <taxon>Lederbergia</taxon>
    </lineage>
</organism>
<dbReference type="Gene3D" id="1.10.3210.10">
    <property type="entry name" value="Hypothetical protein af1432"/>
    <property type="match status" value="1"/>
</dbReference>
<gene>
    <name evidence="2" type="ORF">KHA91_15885</name>
</gene>
<dbReference type="InterPro" id="IPR003607">
    <property type="entry name" value="HD/PDEase_dom"/>
</dbReference>
<evidence type="ECO:0000313" key="3">
    <source>
        <dbReference type="Proteomes" id="UP000676456"/>
    </source>
</evidence>
<comment type="caution">
    <text evidence="2">The sequence shown here is derived from an EMBL/GenBank/DDBJ whole genome shotgun (WGS) entry which is preliminary data.</text>
</comment>